<feature type="chain" id="PRO_5041388932" evidence="2">
    <location>
        <begin position="16"/>
        <end position="274"/>
    </location>
</feature>
<name>A0AA38R2H7_9PEZI</name>
<evidence type="ECO:0000313" key="4">
    <source>
        <dbReference type="Proteomes" id="UP001174691"/>
    </source>
</evidence>
<keyword evidence="4" id="KW-1185">Reference proteome</keyword>
<proteinExistence type="predicted"/>
<dbReference type="Proteomes" id="UP001174691">
    <property type="component" value="Unassembled WGS sequence"/>
</dbReference>
<gene>
    <name evidence="3" type="ORF">NKR19_g9913</name>
</gene>
<dbReference type="AlphaFoldDB" id="A0AA38R2H7"/>
<keyword evidence="2" id="KW-0732">Signal</keyword>
<evidence type="ECO:0000256" key="1">
    <source>
        <dbReference type="SAM" id="MobiDB-lite"/>
    </source>
</evidence>
<organism evidence="3 4">
    <name type="scientific">Coniochaeta hoffmannii</name>
    <dbReference type="NCBI Taxonomy" id="91930"/>
    <lineage>
        <taxon>Eukaryota</taxon>
        <taxon>Fungi</taxon>
        <taxon>Dikarya</taxon>
        <taxon>Ascomycota</taxon>
        <taxon>Pezizomycotina</taxon>
        <taxon>Sordariomycetes</taxon>
        <taxon>Sordariomycetidae</taxon>
        <taxon>Coniochaetales</taxon>
        <taxon>Coniochaetaceae</taxon>
        <taxon>Coniochaeta</taxon>
    </lineage>
</organism>
<feature type="region of interest" description="Disordered" evidence="1">
    <location>
        <begin position="19"/>
        <end position="42"/>
    </location>
</feature>
<evidence type="ECO:0000313" key="3">
    <source>
        <dbReference type="EMBL" id="KAJ9130372.1"/>
    </source>
</evidence>
<comment type="caution">
    <text evidence="3">The sequence shown here is derived from an EMBL/GenBank/DDBJ whole genome shotgun (WGS) entry which is preliminary data.</text>
</comment>
<reference evidence="3" key="1">
    <citation type="submission" date="2022-07" db="EMBL/GenBank/DDBJ databases">
        <title>Fungi with potential for degradation of polypropylene.</title>
        <authorList>
            <person name="Gostincar C."/>
        </authorList>
    </citation>
    <scope>NUCLEOTIDE SEQUENCE</scope>
    <source>
        <strain evidence="3">EXF-13287</strain>
    </source>
</reference>
<protein>
    <submittedName>
        <fullName evidence="3">Uncharacterized protein</fullName>
    </submittedName>
</protein>
<accession>A0AA38R2H7</accession>
<sequence length="274" mass="28848">MYILALLTLAAVSLAAPNPKPQVHQASTTPAPSAPSGADVPRPFTLLTASTPATVTVTNIETRLSTQTKLVTVATVVTELLTLTVPATTVTEVEQGGVPSEGPWLYWPDPQYEPGQPIVTVVDGATVTWYPAPKDKPASQRQQIVAESVTLTISAFSTSVVAVIAVTVVAPPALSLPNSARAAADGGFPPEGPWIWPPEPHVETGQPITPVVDGKTVVWYPAAEATAQPAPTEAPEKRYATIVYTITRTGPVQTITQTIRAHAREPRNDGGFWG</sequence>
<feature type="signal peptide" evidence="2">
    <location>
        <begin position="1"/>
        <end position="15"/>
    </location>
</feature>
<evidence type="ECO:0000256" key="2">
    <source>
        <dbReference type="SAM" id="SignalP"/>
    </source>
</evidence>
<dbReference type="EMBL" id="JANBVN010000273">
    <property type="protein sequence ID" value="KAJ9130372.1"/>
    <property type="molecule type" value="Genomic_DNA"/>
</dbReference>